<sequence length="103" mass="11593">MESDSKIGNLLCNSAEIAELILCGMNSRQLSSCAKVCSLWSSIAKRLKRQRRMFLHTFQVKCLGFFLFIYFFSQIVLAVSHVSAQSIVEVLIVRRAGSKCTLD</sequence>
<evidence type="ECO:0000313" key="2">
    <source>
        <dbReference type="EMBL" id="JAA66201.1"/>
    </source>
</evidence>
<keyword evidence="1" id="KW-0812">Transmembrane</keyword>
<proteinExistence type="evidence at transcript level"/>
<dbReference type="SUPFAM" id="SSF81383">
    <property type="entry name" value="F-box domain"/>
    <property type="match status" value="1"/>
</dbReference>
<reference evidence="2" key="1">
    <citation type="submission" date="2012-12" db="EMBL/GenBank/DDBJ databases">
        <title>Identification and characterization of a phenylalanine ammonia-lyase gene family in Isatis indigotica Fort.</title>
        <authorList>
            <person name="Liu Q."/>
            <person name="Chen J."/>
            <person name="Zhou X."/>
            <person name="Di P."/>
            <person name="Xiao Y."/>
            <person name="Xuan H."/>
            <person name="Zhang L."/>
            <person name="Chen W."/>
        </authorList>
    </citation>
    <scope>NUCLEOTIDE SEQUENCE</scope>
    <source>
        <tissue evidence="2">Salivary gland</tissue>
    </source>
</reference>
<organism evidence="2">
    <name type="scientific">Ixodes ricinus</name>
    <name type="common">Common tick</name>
    <name type="synonym">Acarus ricinus</name>
    <dbReference type="NCBI Taxonomy" id="34613"/>
    <lineage>
        <taxon>Eukaryota</taxon>
        <taxon>Metazoa</taxon>
        <taxon>Ecdysozoa</taxon>
        <taxon>Arthropoda</taxon>
        <taxon>Chelicerata</taxon>
        <taxon>Arachnida</taxon>
        <taxon>Acari</taxon>
        <taxon>Parasitiformes</taxon>
        <taxon>Ixodida</taxon>
        <taxon>Ixodoidea</taxon>
        <taxon>Ixodidae</taxon>
        <taxon>Ixodinae</taxon>
        <taxon>Ixodes</taxon>
    </lineage>
</organism>
<dbReference type="InterPro" id="IPR036047">
    <property type="entry name" value="F-box-like_dom_sf"/>
</dbReference>
<dbReference type="EMBL" id="GADI01007607">
    <property type="protein sequence ID" value="JAA66201.1"/>
    <property type="molecule type" value="mRNA"/>
</dbReference>
<protein>
    <submittedName>
        <fullName evidence="2">Uncharacterized protein</fullName>
    </submittedName>
</protein>
<feature type="transmembrane region" description="Helical" evidence="1">
    <location>
        <begin position="53"/>
        <end position="72"/>
    </location>
</feature>
<keyword evidence="1" id="KW-0472">Membrane</keyword>
<accession>A0A0K8R579</accession>
<keyword evidence="1" id="KW-1133">Transmembrane helix</keyword>
<dbReference type="AlphaFoldDB" id="A0A0K8R579"/>
<name>A0A0K8R579_IXORI</name>
<evidence type="ECO:0000256" key="1">
    <source>
        <dbReference type="SAM" id="Phobius"/>
    </source>
</evidence>